<evidence type="ECO:0000313" key="1">
    <source>
        <dbReference type="EMBL" id="KAF2113789.1"/>
    </source>
</evidence>
<protein>
    <recommendedName>
        <fullName evidence="3">Clavaminate synthase-like protein</fullName>
    </recommendedName>
</protein>
<evidence type="ECO:0008006" key="3">
    <source>
        <dbReference type="Google" id="ProtNLM"/>
    </source>
</evidence>
<name>A0A6A5Z2U7_9PLEO</name>
<dbReference type="Proteomes" id="UP000799770">
    <property type="component" value="Unassembled WGS sequence"/>
</dbReference>
<evidence type="ECO:0000313" key="2">
    <source>
        <dbReference type="Proteomes" id="UP000799770"/>
    </source>
</evidence>
<dbReference type="AlphaFoldDB" id="A0A6A5Z2U7"/>
<proteinExistence type="predicted"/>
<accession>A0A6A5Z2U7</accession>
<organism evidence="1 2">
    <name type="scientific">Lophiotrema nucula</name>
    <dbReference type="NCBI Taxonomy" id="690887"/>
    <lineage>
        <taxon>Eukaryota</taxon>
        <taxon>Fungi</taxon>
        <taxon>Dikarya</taxon>
        <taxon>Ascomycota</taxon>
        <taxon>Pezizomycotina</taxon>
        <taxon>Dothideomycetes</taxon>
        <taxon>Pleosporomycetidae</taxon>
        <taxon>Pleosporales</taxon>
        <taxon>Lophiotremataceae</taxon>
        <taxon>Lophiotrema</taxon>
    </lineage>
</organism>
<dbReference type="OrthoDB" id="10261951at2759"/>
<gene>
    <name evidence="1" type="ORF">BDV96DRAFT_578331</name>
</gene>
<keyword evidence="2" id="KW-1185">Reference proteome</keyword>
<sequence>MDPLPQYSSHAFIPYLPTSSPLSPTSTRSSTSSTSSKIVEDIPLIDILPPVSLLNTSSWTYCGPLLQADASTLPSSFHTWAQSTIAGPILPRLLPFLEFLQTFLSRAGAQHYWLTIRATKPTTEYDTVRWHTDDIFFDPPGEKDRFGSSQTQWTPNNKRRYWKLATTLLGPGTLFLKDGASARRIQRAAKQKECSKRGEHTCSSFRCLGCLDAVEAVRHTLAEQFMHEEVERPKYGDVAFFRLGDTEGAVHSEPACNIDRIFVNVVPGSEEELKSLMARWGLNYPRSWSFGVPVAFDNEAISALPASSRVAAARRQDVDVVAESPSTMSLNMREEYTEWLRKKGFLFGQVFGSGKRDCSLAP</sequence>
<reference evidence="1" key="1">
    <citation type="journal article" date="2020" name="Stud. Mycol.">
        <title>101 Dothideomycetes genomes: a test case for predicting lifestyles and emergence of pathogens.</title>
        <authorList>
            <person name="Haridas S."/>
            <person name="Albert R."/>
            <person name="Binder M."/>
            <person name="Bloem J."/>
            <person name="Labutti K."/>
            <person name="Salamov A."/>
            <person name="Andreopoulos B."/>
            <person name="Baker S."/>
            <person name="Barry K."/>
            <person name="Bills G."/>
            <person name="Bluhm B."/>
            <person name="Cannon C."/>
            <person name="Castanera R."/>
            <person name="Culley D."/>
            <person name="Daum C."/>
            <person name="Ezra D."/>
            <person name="Gonzalez J."/>
            <person name="Henrissat B."/>
            <person name="Kuo A."/>
            <person name="Liang C."/>
            <person name="Lipzen A."/>
            <person name="Lutzoni F."/>
            <person name="Magnuson J."/>
            <person name="Mondo S."/>
            <person name="Nolan M."/>
            <person name="Ohm R."/>
            <person name="Pangilinan J."/>
            <person name="Park H.-J."/>
            <person name="Ramirez L."/>
            <person name="Alfaro M."/>
            <person name="Sun H."/>
            <person name="Tritt A."/>
            <person name="Yoshinaga Y."/>
            <person name="Zwiers L.-H."/>
            <person name="Turgeon B."/>
            <person name="Goodwin S."/>
            <person name="Spatafora J."/>
            <person name="Crous P."/>
            <person name="Grigoriev I."/>
        </authorList>
    </citation>
    <scope>NUCLEOTIDE SEQUENCE</scope>
    <source>
        <strain evidence="1">CBS 627.86</strain>
    </source>
</reference>
<dbReference type="EMBL" id="ML977327">
    <property type="protein sequence ID" value="KAF2113789.1"/>
    <property type="molecule type" value="Genomic_DNA"/>
</dbReference>